<evidence type="ECO:0000313" key="1">
    <source>
        <dbReference type="EMBL" id="KAF2401793.1"/>
    </source>
</evidence>
<dbReference type="EMBL" id="ML996692">
    <property type="protein sequence ID" value="KAF2401793.1"/>
    <property type="molecule type" value="Genomic_DNA"/>
</dbReference>
<proteinExistence type="predicted"/>
<protein>
    <submittedName>
        <fullName evidence="1">Uncharacterized protein</fullName>
    </submittedName>
</protein>
<name>A0A6G1I0F2_9PEZI</name>
<accession>A0A6G1I0F2</accession>
<organism evidence="1 2">
    <name type="scientific">Trichodelitschia bisporula</name>
    <dbReference type="NCBI Taxonomy" id="703511"/>
    <lineage>
        <taxon>Eukaryota</taxon>
        <taxon>Fungi</taxon>
        <taxon>Dikarya</taxon>
        <taxon>Ascomycota</taxon>
        <taxon>Pezizomycotina</taxon>
        <taxon>Dothideomycetes</taxon>
        <taxon>Dothideomycetes incertae sedis</taxon>
        <taxon>Phaeotrichales</taxon>
        <taxon>Phaeotrichaceae</taxon>
        <taxon>Trichodelitschia</taxon>
    </lineage>
</organism>
<evidence type="ECO:0000313" key="2">
    <source>
        <dbReference type="Proteomes" id="UP000799640"/>
    </source>
</evidence>
<reference evidence="1" key="1">
    <citation type="journal article" date="2020" name="Stud. Mycol.">
        <title>101 Dothideomycetes genomes: a test case for predicting lifestyles and emergence of pathogens.</title>
        <authorList>
            <person name="Haridas S."/>
            <person name="Albert R."/>
            <person name="Binder M."/>
            <person name="Bloem J."/>
            <person name="Labutti K."/>
            <person name="Salamov A."/>
            <person name="Andreopoulos B."/>
            <person name="Baker S."/>
            <person name="Barry K."/>
            <person name="Bills G."/>
            <person name="Bluhm B."/>
            <person name="Cannon C."/>
            <person name="Castanera R."/>
            <person name="Culley D."/>
            <person name="Daum C."/>
            <person name="Ezra D."/>
            <person name="Gonzalez J."/>
            <person name="Henrissat B."/>
            <person name="Kuo A."/>
            <person name="Liang C."/>
            <person name="Lipzen A."/>
            <person name="Lutzoni F."/>
            <person name="Magnuson J."/>
            <person name="Mondo S."/>
            <person name="Nolan M."/>
            <person name="Ohm R."/>
            <person name="Pangilinan J."/>
            <person name="Park H.-J."/>
            <person name="Ramirez L."/>
            <person name="Alfaro M."/>
            <person name="Sun H."/>
            <person name="Tritt A."/>
            <person name="Yoshinaga Y."/>
            <person name="Zwiers L.-H."/>
            <person name="Turgeon B."/>
            <person name="Goodwin S."/>
            <person name="Spatafora J."/>
            <person name="Crous P."/>
            <person name="Grigoriev I."/>
        </authorList>
    </citation>
    <scope>NUCLEOTIDE SEQUENCE</scope>
    <source>
        <strain evidence="1">CBS 262.69</strain>
    </source>
</reference>
<gene>
    <name evidence="1" type="ORF">EJ06DRAFT_361007</name>
</gene>
<dbReference type="Proteomes" id="UP000799640">
    <property type="component" value="Unassembled WGS sequence"/>
</dbReference>
<dbReference type="AlphaFoldDB" id="A0A6G1I0F2"/>
<keyword evidence="2" id="KW-1185">Reference proteome</keyword>
<sequence length="167" mass="18793">MRIEDEDEEEEAIERNKPVFEILRPLASACASENPQGSTIFMHAPCPRQPFHPYPSTPVLANSKLTNSLVAFEHPPSVQRTPCNALYANYCPRSFFRYGRFALLFPESPNSGGSTLQSNIRTVDKTVLNSQRWQFKSPSHSTSRCIMAPGLLALLSFTCSRWLLVTM</sequence>